<feature type="compositionally biased region" description="Polar residues" evidence="1">
    <location>
        <begin position="60"/>
        <end position="71"/>
    </location>
</feature>
<gene>
    <name evidence="2" type="ORF">PHLCEN_2v10779</name>
</gene>
<dbReference type="EMBL" id="MLYV02001076">
    <property type="protein sequence ID" value="PSR73487.1"/>
    <property type="molecule type" value="Genomic_DNA"/>
</dbReference>
<reference evidence="2 3" key="1">
    <citation type="submission" date="2018-02" db="EMBL/GenBank/DDBJ databases">
        <title>Genome sequence of the basidiomycete white-rot fungus Phlebia centrifuga.</title>
        <authorList>
            <person name="Granchi Z."/>
            <person name="Peng M."/>
            <person name="de Vries R.P."/>
            <person name="Hilden K."/>
            <person name="Makela M.R."/>
            <person name="Grigoriev I."/>
            <person name="Riley R."/>
        </authorList>
    </citation>
    <scope>NUCLEOTIDE SEQUENCE [LARGE SCALE GENOMIC DNA]</scope>
    <source>
        <strain evidence="2 3">FBCC195</strain>
    </source>
</reference>
<feature type="region of interest" description="Disordered" evidence="1">
    <location>
        <begin position="27"/>
        <end position="99"/>
    </location>
</feature>
<dbReference type="AlphaFoldDB" id="A0A2R6NM70"/>
<keyword evidence="3" id="KW-1185">Reference proteome</keyword>
<comment type="caution">
    <text evidence="2">The sequence shown here is derived from an EMBL/GenBank/DDBJ whole genome shotgun (WGS) entry which is preliminary data.</text>
</comment>
<evidence type="ECO:0000313" key="3">
    <source>
        <dbReference type="Proteomes" id="UP000186601"/>
    </source>
</evidence>
<evidence type="ECO:0000313" key="2">
    <source>
        <dbReference type="EMBL" id="PSR73487.1"/>
    </source>
</evidence>
<feature type="compositionally biased region" description="Pro residues" evidence="1">
    <location>
        <begin position="36"/>
        <end position="51"/>
    </location>
</feature>
<name>A0A2R6NM70_9APHY</name>
<organism evidence="2 3">
    <name type="scientific">Hermanssonia centrifuga</name>
    <dbReference type="NCBI Taxonomy" id="98765"/>
    <lineage>
        <taxon>Eukaryota</taxon>
        <taxon>Fungi</taxon>
        <taxon>Dikarya</taxon>
        <taxon>Basidiomycota</taxon>
        <taxon>Agaricomycotina</taxon>
        <taxon>Agaricomycetes</taxon>
        <taxon>Polyporales</taxon>
        <taxon>Meruliaceae</taxon>
        <taxon>Hermanssonia</taxon>
    </lineage>
</organism>
<feature type="compositionally biased region" description="Basic and acidic residues" evidence="1">
    <location>
        <begin position="75"/>
        <end position="99"/>
    </location>
</feature>
<evidence type="ECO:0000256" key="1">
    <source>
        <dbReference type="SAM" id="MobiDB-lite"/>
    </source>
</evidence>
<accession>A0A2R6NM70</accession>
<protein>
    <submittedName>
        <fullName evidence="2">Uncharacterized protein</fullName>
    </submittedName>
</protein>
<proteinExistence type="predicted"/>
<sequence>MSMLNLASKYHKLNSLQLVTNTVRDYLKKMMRDSDPPPPPSASGPPIPMPEPQSGVRDSGTWTQEPSTSVFLQGDDYRRDFRDYRDEHQQEQEQEQEHL</sequence>
<dbReference type="Proteomes" id="UP000186601">
    <property type="component" value="Unassembled WGS sequence"/>
</dbReference>